<dbReference type="RefSeq" id="WP_273173644.1">
    <property type="nucleotide sequence ID" value="NZ_JAAXZR010000019.1"/>
</dbReference>
<dbReference type="GO" id="GO:0005737">
    <property type="term" value="C:cytoplasm"/>
    <property type="evidence" value="ECO:0007669"/>
    <property type="project" value="TreeGrafter"/>
</dbReference>
<dbReference type="AlphaFoldDB" id="A0A971CZU5"/>
<dbReference type="Proteomes" id="UP000767327">
    <property type="component" value="Unassembled WGS sequence"/>
</dbReference>
<reference evidence="5" key="2">
    <citation type="submission" date="2020-01" db="EMBL/GenBank/DDBJ databases">
        <authorList>
            <person name="Campanaro S."/>
        </authorList>
    </citation>
    <scope>NUCLEOTIDE SEQUENCE</scope>
    <source>
        <strain evidence="5">AS01afH2WH_6</strain>
    </source>
</reference>
<dbReference type="InterPro" id="IPR016181">
    <property type="entry name" value="Acyl_CoA_acyltransferase"/>
</dbReference>
<comment type="caution">
    <text evidence="5">The sequence shown here is derived from an EMBL/GenBank/DDBJ whole genome shotgun (WGS) entry which is preliminary data.</text>
</comment>
<evidence type="ECO:0000313" key="5">
    <source>
        <dbReference type="EMBL" id="NLT79711.1"/>
    </source>
</evidence>
<evidence type="ECO:0000256" key="1">
    <source>
        <dbReference type="ARBA" id="ARBA00022679"/>
    </source>
</evidence>
<evidence type="ECO:0000259" key="4">
    <source>
        <dbReference type="PROSITE" id="PS51186"/>
    </source>
</evidence>
<dbReference type="SUPFAM" id="SSF55729">
    <property type="entry name" value="Acyl-CoA N-acyltransferases (Nat)"/>
    <property type="match status" value="1"/>
</dbReference>
<evidence type="ECO:0000256" key="2">
    <source>
        <dbReference type="ARBA" id="ARBA00023315"/>
    </source>
</evidence>
<evidence type="ECO:0000256" key="3">
    <source>
        <dbReference type="ARBA" id="ARBA00038502"/>
    </source>
</evidence>
<dbReference type="EMBL" id="JAAXZR010000019">
    <property type="protein sequence ID" value="NLT79711.1"/>
    <property type="molecule type" value="Genomic_DNA"/>
</dbReference>
<protein>
    <submittedName>
        <fullName evidence="5">GNAT family N-acetyltransferase</fullName>
    </submittedName>
</protein>
<dbReference type="GO" id="GO:0008999">
    <property type="term" value="F:protein-N-terminal-alanine acetyltransferase activity"/>
    <property type="evidence" value="ECO:0007669"/>
    <property type="project" value="TreeGrafter"/>
</dbReference>
<dbReference type="InterPro" id="IPR000182">
    <property type="entry name" value="GNAT_dom"/>
</dbReference>
<name>A0A971CZU5_9BIFI</name>
<organism evidence="5 6">
    <name type="scientific">Bifidobacterium crudilactis</name>
    <dbReference type="NCBI Taxonomy" id="327277"/>
    <lineage>
        <taxon>Bacteria</taxon>
        <taxon>Bacillati</taxon>
        <taxon>Actinomycetota</taxon>
        <taxon>Actinomycetes</taxon>
        <taxon>Bifidobacteriales</taxon>
        <taxon>Bifidobacteriaceae</taxon>
        <taxon>Bifidobacterium</taxon>
    </lineage>
</organism>
<reference evidence="5" key="1">
    <citation type="journal article" date="2020" name="Biotechnol. Biofuels">
        <title>New insights from the biogas microbiome by comprehensive genome-resolved metagenomics of nearly 1600 species originating from multiple anaerobic digesters.</title>
        <authorList>
            <person name="Campanaro S."/>
            <person name="Treu L."/>
            <person name="Rodriguez-R L.M."/>
            <person name="Kovalovszki A."/>
            <person name="Ziels R.M."/>
            <person name="Maus I."/>
            <person name="Zhu X."/>
            <person name="Kougias P.G."/>
            <person name="Basile A."/>
            <person name="Luo G."/>
            <person name="Schluter A."/>
            <person name="Konstantinidis K.T."/>
            <person name="Angelidaki I."/>
        </authorList>
    </citation>
    <scope>NUCLEOTIDE SEQUENCE</scope>
    <source>
        <strain evidence="5">AS01afH2WH_6</strain>
    </source>
</reference>
<gene>
    <name evidence="5" type="ORF">GXW98_05450</name>
</gene>
<comment type="similarity">
    <text evidence="3">Belongs to the acetyltransferase family. RimJ subfamily.</text>
</comment>
<keyword evidence="2" id="KW-0012">Acyltransferase</keyword>
<dbReference type="PANTHER" id="PTHR43792:SF8">
    <property type="entry name" value="[RIBOSOMAL PROTEIN US5]-ALANINE N-ACETYLTRANSFERASE"/>
    <property type="match status" value="1"/>
</dbReference>
<sequence length="217" mass="24450">MSVFQSLKAALQPHPQSTALHIPDEITAPAGFEALSLSRLTLDDQKEWNELRWSNREWLSPWESGDPMHGAGMSFAQWVHRERQGEDAGTGVVFMMRFRGSIVGQLSLGAISYGSMRIATLGYWVDQAWAGHGFTPLAVAMASDWAMVDPEGPHLHRIEIAILPENRRSKRVVEKLGLDYEGVRRKYMYINGEWRDHELYVLSAEAIGESLTARLQS</sequence>
<keyword evidence="1" id="KW-0808">Transferase</keyword>
<dbReference type="Gene3D" id="3.40.630.30">
    <property type="match status" value="1"/>
</dbReference>
<feature type="domain" description="N-acetyltransferase" evidence="4">
    <location>
        <begin position="35"/>
        <end position="205"/>
    </location>
</feature>
<dbReference type="PANTHER" id="PTHR43792">
    <property type="entry name" value="GNAT FAMILY, PUTATIVE (AFU_ORTHOLOGUE AFUA_3G00765)-RELATED-RELATED"/>
    <property type="match status" value="1"/>
</dbReference>
<dbReference type="PROSITE" id="PS51186">
    <property type="entry name" value="GNAT"/>
    <property type="match status" value="1"/>
</dbReference>
<dbReference type="Pfam" id="PF13302">
    <property type="entry name" value="Acetyltransf_3"/>
    <property type="match status" value="1"/>
</dbReference>
<evidence type="ECO:0000313" key="6">
    <source>
        <dbReference type="Proteomes" id="UP000767327"/>
    </source>
</evidence>
<proteinExistence type="inferred from homology"/>
<dbReference type="InterPro" id="IPR051531">
    <property type="entry name" value="N-acetyltransferase"/>
</dbReference>
<accession>A0A971CZU5</accession>